<keyword evidence="3" id="KW-1185">Reference proteome</keyword>
<protein>
    <recommendedName>
        <fullName evidence="1">Retrovirus-related Pol polyprotein from transposon TNT 1-94-like beta-barrel domain-containing protein</fullName>
    </recommendedName>
</protein>
<sequence>MVEFGGCCAVLIVVGGEVDVVVIRCFAQSGGSDVGRFLFRFDVEINPIDDTNIKLAVHKTVEATSKGIVTFDVLVRNQTKEITLQNVLYIPDLNNNLISISNVATHNFTVKLQRNHASVINFKNEIVLMAKREKVLYYVTAIVESVSIVKEVEQWHQKFGHLNEKDLKK</sequence>
<accession>A0A4Y2EPE3</accession>
<organism evidence="2 3">
    <name type="scientific">Araneus ventricosus</name>
    <name type="common">Orbweaver spider</name>
    <name type="synonym">Epeira ventricosa</name>
    <dbReference type="NCBI Taxonomy" id="182803"/>
    <lineage>
        <taxon>Eukaryota</taxon>
        <taxon>Metazoa</taxon>
        <taxon>Ecdysozoa</taxon>
        <taxon>Arthropoda</taxon>
        <taxon>Chelicerata</taxon>
        <taxon>Arachnida</taxon>
        <taxon>Araneae</taxon>
        <taxon>Araneomorphae</taxon>
        <taxon>Entelegynae</taxon>
        <taxon>Araneoidea</taxon>
        <taxon>Araneidae</taxon>
        <taxon>Araneus</taxon>
    </lineage>
</organism>
<reference evidence="2 3" key="1">
    <citation type="journal article" date="2019" name="Sci. Rep.">
        <title>Orb-weaving spider Araneus ventricosus genome elucidates the spidroin gene catalogue.</title>
        <authorList>
            <person name="Kono N."/>
            <person name="Nakamura H."/>
            <person name="Ohtoshi R."/>
            <person name="Moran D.A.P."/>
            <person name="Shinohara A."/>
            <person name="Yoshida Y."/>
            <person name="Fujiwara M."/>
            <person name="Mori M."/>
            <person name="Tomita M."/>
            <person name="Arakawa K."/>
        </authorList>
    </citation>
    <scope>NUCLEOTIDE SEQUENCE [LARGE SCALE GENOMIC DNA]</scope>
</reference>
<feature type="domain" description="Retrovirus-related Pol polyprotein from transposon TNT 1-94-like beta-barrel" evidence="1">
    <location>
        <begin position="44"/>
        <end position="107"/>
    </location>
</feature>
<dbReference type="EMBL" id="BGPR01000643">
    <property type="protein sequence ID" value="GBM29714.1"/>
    <property type="molecule type" value="Genomic_DNA"/>
</dbReference>
<gene>
    <name evidence="2" type="ORF">AVEN_156900_1</name>
</gene>
<name>A0A4Y2EPE3_ARAVE</name>
<dbReference type="Proteomes" id="UP000499080">
    <property type="component" value="Unassembled WGS sequence"/>
</dbReference>
<evidence type="ECO:0000259" key="1">
    <source>
        <dbReference type="Pfam" id="PF22936"/>
    </source>
</evidence>
<dbReference type="OrthoDB" id="6496110at2759"/>
<comment type="caution">
    <text evidence="2">The sequence shown here is derived from an EMBL/GenBank/DDBJ whole genome shotgun (WGS) entry which is preliminary data.</text>
</comment>
<evidence type="ECO:0000313" key="3">
    <source>
        <dbReference type="Proteomes" id="UP000499080"/>
    </source>
</evidence>
<dbReference type="AlphaFoldDB" id="A0A4Y2EPE3"/>
<dbReference type="InterPro" id="IPR054722">
    <property type="entry name" value="PolX-like_BBD"/>
</dbReference>
<dbReference type="Pfam" id="PF22936">
    <property type="entry name" value="Pol_BBD"/>
    <property type="match status" value="1"/>
</dbReference>
<evidence type="ECO:0000313" key="2">
    <source>
        <dbReference type="EMBL" id="GBM29714.1"/>
    </source>
</evidence>
<proteinExistence type="predicted"/>